<reference evidence="1" key="1">
    <citation type="submission" date="2021-11" db="EMBL/GenBank/DDBJ databases">
        <title>Description of a new species Pelosinus isolated from the bottom sediments of Lake Baikal.</title>
        <authorList>
            <person name="Zakharyuk A."/>
        </authorList>
    </citation>
    <scope>NUCLEOTIDE SEQUENCE</scope>
    <source>
        <strain evidence="1">Bkl1</strain>
    </source>
</reference>
<evidence type="ECO:0000313" key="2">
    <source>
        <dbReference type="Proteomes" id="UP001165492"/>
    </source>
</evidence>
<name>A0ABS8HZ55_9FIRM</name>
<comment type="caution">
    <text evidence="1">The sequence shown here is derived from an EMBL/GenBank/DDBJ whole genome shotgun (WGS) entry which is preliminary data.</text>
</comment>
<dbReference type="Proteomes" id="UP001165492">
    <property type="component" value="Unassembled WGS sequence"/>
</dbReference>
<sequence>MAVEFKGYWSGTFEDYQAGKVTLQMDMPEELAKKFHRILAQIKGYTIVEETEPEDPPAA</sequence>
<gene>
    <name evidence="1" type="ORF">LMF89_24190</name>
</gene>
<keyword evidence="2" id="KW-1185">Reference proteome</keyword>
<accession>A0ABS8HZ55</accession>
<organism evidence="1 2">
    <name type="scientific">Pelosinus baikalensis</name>
    <dbReference type="NCBI Taxonomy" id="2892015"/>
    <lineage>
        <taxon>Bacteria</taxon>
        <taxon>Bacillati</taxon>
        <taxon>Bacillota</taxon>
        <taxon>Negativicutes</taxon>
        <taxon>Selenomonadales</taxon>
        <taxon>Sporomusaceae</taxon>
        <taxon>Pelosinus</taxon>
    </lineage>
</organism>
<dbReference type="EMBL" id="JAJHJB010000067">
    <property type="protein sequence ID" value="MCC5468440.1"/>
    <property type="molecule type" value="Genomic_DNA"/>
</dbReference>
<dbReference type="RefSeq" id="WP_007957488.1">
    <property type="nucleotide sequence ID" value="NZ_JAJHJB010000067.1"/>
</dbReference>
<proteinExistence type="predicted"/>
<protein>
    <submittedName>
        <fullName evidence="1">Uncharacterized protein</fullName>
    </submittedName>
</protein>
<evidence type="ECO:0000313" key="1">
    <source>
        <dbReference type="EMBL" id="MCC5468440.1"/>
    </source>
</evidence>